<sequence length="153" mass="17069">MTPKEVVRAHSTAKTSGDVPGCLEWCHEDVVFETVAFQSASHGKREAEQQFTAFLGAFPDYAVQMDEFVEIDDLVMAAGTITGTMRGPLAGIEPTGAAFELPYVCLWYVRDELIATERFFYDFNQMWEQLGVPTDDAADRFAAWRDRANATVS</sequence>
<comment type="caution">
    <text evidence="1">The sequence shown here is derived from an EMBL/GenBank/DDBJ whole genome shotgun (WGS) entry which is preliminary data.</text>
</comment>
<keyword evidence="2" id="KW-1185">Reference proteome</keyword>
<evidence type="ECO:0000313" key="1">
    <source>
        <dbReference type="EMBL" id="KAB8189158.1"/>
    </source>
</evidence>
<reference evidence="1 2" key="1">
    <citation type="submission" date="2019-10" db="EMBL/GenBank/DDBJ databases">
        <title>Nonomuraea sp. nov., isolated from Phyllanthus amarus.</title>
        <authorList>
            <person name="Klykleung N."/>
            <person name="Tanasupawat S."/>
        </authorList>
    </citation>
    <scope>NUCLEOTIDE SEQUENCE [LARGE SCALE GENOMIC DNA]</scope>
    <source>
        <strain evidence="1 2">PA1-10</strain>
    </source>
</reference>
<dbReference type="AlphaFoldDB" id="A0A5C4VIZ5"/>
<dbReference type="PANTHER" id="PTHR38436:SF1">
    <property type="entry name" value="ESTER CYCLASE"/>
    <property type="match status" value="1"/>
</dbReference>
<name>A0A5C4VIZ5_9ACTN</name>
<dbReference type="InterPro" id="IPR009959">
    <property type="entry name" value="Cyclase_SnoaL-like"/>
</dbReference>
<dbReference type="RefSeq" id="WP_139635756.1">
    <property type="nucleotide sequence ID" value="NZ_CP045572.1"/>
</dbReference>
<dbReference type="Proteomes" id="UP000312512">
    <property type="component" value="Unassembled WGS sequence"/>
</dbReference>
<proteinExistence type="predicted"/>
<dbReference type="Pfam" id="PF07366">
    <property type="entry name" value="SnoaL"/>
    <property type="match status" value="1"/>
</dbReference>
<dbReference type="OrthoDB" id="3687006at2"/>
<organism evidence="1 2">
    <name type="scientific">Nonomuraea phyllanthi</name>
    <dbReference type="NCBI Taxonomy" id="2219224"/>
    <lineage>
        <taxon>Bacteria</taxon>
        <taxon>Bacillati</taxon>
        <taxon>Actinomycetota</taxon>
        <taxon>Actinomycetes</taxon>
        <taxon>Streptosporangiales</taxon>
        <taxon>Streptosporangiaceae</taxon>
        <taxon>Nonomuraea</taxon>
    </lineage>
</organism>
<dbReference type="InterPro" id="IPR032710">
    <property type="entry name" value="NTF2-like_dom_sf"/>
</dbReference>
<evidence type="ECO:0000313" key="2">
    <source>
        <dbReference type="Proteomes" id="UP000312512"/>
    </source>
</evidence>
<gene>
    <name evidence="1" type="ORF">FH608_040660</name>
</gene>
<accession>A0A5C4VIZ5</accession>
<dbReference type="GO" id="GO:0030638">
    <property type="term" value="P:polyketide metabolic process"/>
    <property type="evidence" value="ECO:0007669"/>
    <property type="project" value="InterPro"/>
</dbReference>
<protein>
    <submittedName>
        <fullName evidence="1">Uncharacterized protein</fullName>
    </submittedName>
</protein>
<dbReference type="Gene3D" id="3.10.450.50">
    <property type="match status" value="1"/>
</dbReference>
<dbReference type="EMBL" id="VDLX02000021">
    <property type="protein sequence ID" value="KAB8189158.1"/>
    <property type="molecule type" value="Genomic_DNA"/>
</dbReference>
<dbReference type="SUPFAM" id="SSF54427">
    <property type="entry name" value="NTF2-like"/>
    <property type="match status" value="1"/>
</dbReference>
<accession>A0A5P9YX33</accession>
<dbReference type="PANTHER" id="PTHR38436">
    <property type="entry name" value="POLYKETIDE CYCLASE SNOAL-LIKE DOMAIN"/>
    <property type="match status" value="1"/>
</dbReference>